<dbReference type="AlphaFoldDB" id="A0A1M7QLX7"/>
<protein>
    <submittedName>
        <fullName evidence="1">Uncharacterized protein</fullName>
    </submittedName>
</protein>
<dbReference type="STRING" id="551987.SAMN05192549_107256"/>
<dbReference type="Proteomes" id="UP000184339">
    <property type="component" value="Unassembled WGS sequence"/>
</dbReference>
<keyword evidence="2" id="KW-1185">Reference proteome</keyword>
<evidence type="ECO:0000313" key="2">
    <source>
        <dbReference type="Proteomes" id="UP000184339"/>
    </source>
</evidence>
<reference evidence="2" key="1">
    <citation type="submission" date="2016-11" db="EMBL/GenBank/DDBJ databases">
        <authorList>
            <person name="Varghese N."/>
            <person name="Submissions S."/>
        </authorList>
    </citation>
    <scope>NUCLEOTIDE SEQUENCE [LARGE SCALE GENOMIC DNA]</scope>
    <source>
        <strain evidence="2">Sac-22</strain>
    </source>
</reference>
<evidence type="ECO:0000313" key="1">
    <source>
        <dbReference type="EMBL" id="SHN32167.1"/>
    </source>
</evidence>
<dbReference type="RefSeq" id="WP_072786568.1">
    <property type="nucleotide sequence ID" value="NZ_FRCX01000007.1"/>
</dbReference>
<sequence>MNTNNTSYAKRATLFYLAALLLACSRAPEPPKAAPAAHTRAKASKPLAPAQITENQALELLLSALKQHKTADLDCLAFASENDAPGMPAAELWEFAAREIHDDKCGGDPAVAPVRDRYQVNSTGIVMVYNVAEAEYVKL</sequence>
<proteinExistence type="predicted"/>
<name>A0A1M7QLX7_9BURK</name>
<dbReference type="EMBL" id="FRCX01000007">
    <property type="protein sequence ID" value="SHN32167.1"/>
    <property type="molecule type" value="Genomic_DNA"/>
</dbReference>
<dbReference type="OrthoDB" id="9157426at2"/>
<organism evidence="1 2">
    <name type="scientific">Duganella sacchari</name>
    <dbReference type="NCBI Taxonomy" id="551987"/>
    <lineage>
        <taxon>Bacteria</taxon>
        <taxon>Pseudomonadati</taxon>
        <taxon>Pseudomonadota</taxon>
        <taxon>Betaproteobacteria</taxon>
        <taxon>Burkholderiales</taxon>
        <taxon>Oxalobacteraceae</taxon>
        <taxon>Telluria group</taxon>
        <taxon>Duganella</taxon>
    </lineage>
</organism>
<gene>
    <name evidence="1" type="ORF">SAMN05192549_107256</name>
</gene>
<accession>A0A1M7QLX7</accession>